<evidence type="ECO:0000313" key="3">
    <source>
        <dbReference type="Proteomes" id="UP000001645"/>
    </source>
</evidence>
<dbReference type="Proteomes" id="UP000001645">
    <property type="component" value="Chromosome 13"/>
</dbReference>
<dbReference type="AlphaFoldDB" id="A0A803YIV3"/>
<accession>A0A803YIV3</accession>
<dbReference type="GeneTree" id="ENSGT00940000175061"/>
<protein>
    <recommendedName>
        <fullName evidence="4">LDL receptor related protein 3</fullName>
    </recommendedName>
</protein>
<feature type="region of interest" description="Disordered" evidence="1">
    <location>
        <begin position="103"/>
        <end position="128"/>
    </location>
</feature>
<reference evidence="2 3" key="1">
    <citation type="journal article" date="2010" name="PLoS Biol.">
        <title>Multi-platform next-generation sequencing of the domestic turkey (Meleagris gallopavo): genome assembly and analysis.</title>
        <authorList>
            <person name="Dalloul R.A."/>
            <person name="Long J.A."/>
            <person name="Zimin A.V."/>
            <person name="Aslam L."/>
            <person name="Beal K."/>
            <person name="Blomberg L.A."/>
            <person name="Bouffard P."/>
            <person name="Burt D.W."/>
            <person name="Crasta O."/>
            <person name="Crooijmans R.P."/>
            <person name="Cooper K."/>
            <person name="Coulombe R.A."/>
            <person name="De S."/>
            <person name="Delany M.E."/>
            <person name="Dodgson J.B."/>
            <person name="Dong J.J."/>
            <person name="Evans C."/>
            <person name="Frederickson K.M."/>
            <person name="Flicek P."/>
            <person name="Florea L."/>
            <person name="Folkerts O."/>
            <person name="Groenen M.A."/>
            <person name="Harkins T.T."/>
            <person name="Herrero J."/>
            <person name="Hoffmann S."/>
            <person name="Megens H.J."/>
            <person name="Jiang A."/>
            <person name="de Jong P."/>
            <person name="Kaiser P."/>
            <person name="Kim H."/>
            <person name="Kim K.W."/>
            <person name="Kim S."/>
            <person name="Langenberger D."/>
            <person name="Lee M.K."/>
            <person name="Lee T."/>
            <person name="Mane S."/>
            <person name="Marcais G."/>
            <person name="Marz M."/>
            <person name="McElroy A.P."/>
            <person name="Modise T."/>
            <person name="Nefedov M."/>
            <person name="Notredame C."/>
            <person name="Paton I.R."/>
            <person name="Payne W.S."/>
            <person name="Pertea G."/>
            <person name="Prickett D."/>
            <person name="Puiu D."/>
            <person name="Qioa D."/>
            <person name="Raineri E."/>
            <person name="Ruffier M."/>
            <person name="Salzberg S.L."/>
            <person name="Schatz M.C."/>
            <person name="Scheuring C."/>
            <person name="Schmidt C.J."/>
            <person name="Schroeder S."/>
            <person name="Searle S.M."/>
            <person name="Smith E.J."/>
            <person name="Smith J."/>
            <person name="Sonstegard T.S."/>
            <person name="Stadler P.F."/>
            <person name="Tafer H."/>
            <person name="Tu Z.J."/>
            <person name="Van Tassell C.P."/>
            <person name="Vilella A.J."/>
            <person name="Williams K.P."/>
            <person name="Yorke J.A."/>
            <person name="Zhang L."/>
            <person name="Zhang H.B."/>
            <person name="Zhang X."/>
            <person name="Zhang Y."/>
            <person name="Reed K.M."/>
        </authorList>
    </citation>
    <scope>NUCLEOTIDE SEQUENCE [LARGE SCALE GENOMIC DNA]</scope>
</reference>
<evidence type="ECO:0000256" key="1">
    <source>
        <dbReference type="SAM" id="MobiDB-lite"/>
    </source>
</evidence>
<gene>
    <name evidence="2" type="primary">LOC104912926</name>
</gene>
<reference evidence="2" key="2">
    <citation type="submission" date="2025-08" db="UniProtKB">
        <authorList>
            <consortium name="Ensembl"/>
        </authorList>
    </citation>
    <scope>IDENTIFICATION</scope>
</reference>
<feature type="compositionally biased region" description="Basic and acidic residues" evidence="1">
    <location>
        <begin position="185"/>
        <end position="199"/>
    </location>
</feature>
<evidence type="ECO:0000313" key="2">
    <source>
        <dbReference type="Ensembl" id="ENSMGAP00000031701.1"/>
    </source>
</evidence>
<dbReference type="KEGG" id="mgp:104912926"/>
<organism evidence="2 3">
    <name type="scientific">Meleagris gallopavo</name>
    <name type="common">Wild turkey</name>
    <dbReference type="NCBI Taxonomy" id="9103"/>
    <lineage>
        <taxon>Eukaryota</taxon>
        <taxon>Metazoa</taxon>
        <taxon>Chordata</taxon>
        <taxon>Craniata</taxon>
        <taxon>Vertebrata</taxon>
        <taxon>Euteleostomi</taxon>
        <taxon>Archelosauria</taxon>
        <taxon>Archosauria</taxon>
        <taxon>Dinosauria</taxon>
        <taxon>Saurischia</taxon>
        <taxon>Theropoda</taxon>
        <taxon>Coelurosauria</taxon>
        <taxon>Aves</taxon>
        <taxon>Neognathae</taxon>
        <taxon>Galloanserae</taxon>
        <taxon>Galliformes</taxon>
        <taxon>Phasianidae</taxon>
        <taxon>Meleagridinae</taxon>
        <taxon>Meleagris</taxon>
    </lineage>
</organism>
<dbReference type="InParanoid" id="A0A803YIV3"/>
<dbReference type="Ensembl" id="ENSMGAT00000022112.1">
    <property type="protein sequence ID" value="ENSMGAP00000031701.1"/>
    <property type="gene ID" value="ENSMGAG00000022220.1"/>
</dbReference>
<dbReference type="GeneID" id="104912926"/>
<feature type="region of interest" description="Disordered" evidence="1">
    <location>
        <begin position="163"/>
        <end position="235"/>
    </location>
</feature>
<keyword evidence="3" id="KW-1185">Reference proteome</keyword>
<sequence>MTRLEAEFVRREAPPSYGQLIAQGLIPPVEDFPVYNASQASVLQNIRTAMRRQMRRHSSRRSSSRRRLGRLWNRLFHRPRVRGQIPLLTPARTSQTTLGDGIINHADGTIRSPPPSPEGPSLEADTHASDLQEAGCSTLQPETEITEPLPSNVLENTCTAAQAEPESGHADKSVGAETSGSELKQPNKVDSGKSFRDPLSESVTEAIHGGSAPRRTVPEGSNLSRSHPPSEEPCRLPLKKWESAYSDSPLNVHIQVDGQNRCCPSSHREEPLGIHAACCHSVEVPMLESSAPLSEISTSDDESLLVC</sequence>
<dbReference type="RefSeq" id="XP_010716048.1">
    <property type="nucleotide sequence ID" value="XM_010717746.3"/>
</dbReference>
<reference evidence="2" key="3">
    <citation type="submission" date="2025-09" db="UniProtKB">
        <authorList>
            <consortium name="Ensembl"/>
        </authorList>
    </citation>
    <scope>IDENTIFICATION</scope>
</reference>
<evidence type="ECO:0008006" key="4">
    <source>
        <dbReference type="Google" id="ProtNLM"/>
    </source>
</evidence>
<name>A0A803YIV3_MELGA</name>
<proteinExistence type="predicted"/>